<evidence type="ECO:0000256" key="3">
    <source>
        <dbReference type="ARBA" id="ARBA00022475"/>
    </source>
</evidence>
<evidence type="ECO:0000256" key="4">
    <source>
        <dbReference type="ARBA" id="ARBA00022519"/>
    </source>
</evidence>
<evidence type="ECO:0000313" key="6">
    <source>
        <dbReference type="EMBL" id="MDO6458002.1"/>
    </source>
</evidence>
<dbReference type="InterPro" id="IPR044527">
    <property type="entry name" value="NrtA/CpmA_ABC-bd_dom"/>
</dbReference>
<keyword evidence="4" id="KW-0997">Cell inner membrane</keyword>
<gene>
    <name evidence="6" type="ORF">Q4494_13010</name>
</gene>
<evidence type="ECO:0000256" key="1">
    <source>
        <dbReference type="ARBA" id="ARBA00004308"/>
    </source>
</evidence>
<dbReference type="RefSeq" id="WP_303480449.1">
    <property type="nucleotide sequence ID" value="NZ_JAUOPJ010000010.1"/>
</dbReference>
<accession>A0AAW7XYK3</accession>
<proteinExistence type="predicted"/>
<name>A0AAW7XYK3_9RHOB</name>
<dbReference type="PANTHER" id="PTHR30024">
    <property type="entry name" value="ALIPHATIC SULFONATES-BINDING PROTEIN-RELATED"/>
    <property type="match status" value="1"/>
</dbReference>
<keyword evidence="3" id="KW-1003">Cell membrane</keyword>
<dbReference type="GO" id="GO:0012505">
    <property type="term" value="C:endomembrane system"/>
    <property type="evidence" value="ECO:0007669"/>
    <property type="project" value="UniProtKB-SubCell"/>
</dbReference>
<reference evidence="6" key="1">
    <citation type="submission" date="2023-07" db="EMBL/GenBank/DDBJ databases">
        <title>Genome content predicts the carbon catabolic preferences of heterotrophic bacteria.</title>
        <authorList>
            <person name="Gralka M."/>
        </authorList>
    </citation>
    <scope>NUCLEOTIDE SEQUENCE</scope>
    <source>
        <strain evidence="6">I2M02</strain>
    </source>
</reference>
<comment type="caution">
    <text evidence="6">The sequence shown here is derived from an EMBL/GenBank/DDBJ whole genome shotgun (WGS) entry which is preliminary data.</text>
</comment>
<keyword evidence="2" id="KW-0813">Transport</keyword>
<evidence type="ECO:0000256" key="2">
    <source>
        <dbReference type="ARBA" id="ARBA00022448"/>
    </source>
</evidence>
<evidence type="ECO:0000313" key="7">
    <source>
        <dbReference type="Proteomes" id="UP001169823"/>
    </source>
</evidence>
<dbReference type="Pfam" id="PF13379">
    <property type="entry name" value="NMT1_2"/>
    <property type="match status" value="1"/>
</dbReference>
<dbReference type="CDD" id="cd13553">
    <property type="entry name" value="PBP2_NrtA_CpmA_like"/>
    <property type="match status" value="1"/>
</dbReference>
<dbReference type="SUPFAM" id="SSF53850">
    <property type="entry name" value="Periplasmic binding protein-like II"/>
    <property type="match status" value="1"/>
</dbReference>
<keyword evidence="5" id="KW-0472">Membrane</keyword>
<dbReference type="EMBL" id="JAUOPJ010000010">
    <property type="protein sequence ID" value="MDO6458002.1"/>
    <property type="molecule type" value="Genomic_DNA"/>
</dbReference>
<dbReference type="Proteomes" id="UP001169823">
    <property type="component" value="Unassembled WGS sequence"/>
</dbReference>
<comment type="subcellular location">
    <subcellularLocation>
        <location evidence="1">Endomembrane system</location>
    </subcellularLocation>
</comment>
<dbReference type="Gene3D" id="3.40.190.10">
    <property type="entry name" value="Periplasmic binding protein-like II"/>
    <property type="match status" value="2"/>
</dbReference>
<evidence type="ECO:0000256" key="5">
    <source>
        <dbReference type="ARBA" id="ARBA00023136"/>
    </source>
</evidence>
<protein>
    <submittedName>
        <fullName evidence="6">ABC transporter substrate-binding protein</fullName>
    </submittedName>
</protein>
<dbReference type="AlphaFoldDB" id="A0AAW7XYK3"/>
<organism evidence="6 7">
    <name type="scientific">Celeribacter halophilus</name>
    <dbReference type="NCBI Taxonomy" id="576117"/>
    <lineage>
        <taxon>Bacteria</taxon>
        <taxon>Pseudomonadati</taxon>
        <taxon>Pseudomonadota</taxon>
        <taxon>Alphaproteobacteria</taxon>
        <taxon>Rhodobacterales</taxon>
        <taxon>Roseobacteraceae</taxon>
        <taxon>Celeribacter</taxon>
    </lineage>
</organism>
<sequence length="396" mass="42883">MSNVLVQCGYLPLVDSAPLIIAHELGFANDEGLDLSLVRQPSWSALRDMLALGHLDVAHMLSPMPVAMSLGLGGMPAKVDALMVMSLNGSVIGVSREIGAAMTTGGWVNTFGDPRGTAAALFAATDQRLRIGVPFPFSMHRILLEYWLMRDPMFRADRIEIITVPPPRMADAVADGALDVFCVGEPWGSVAVQNSRAELVLPSRAIWQTAPEKVLGARHSWVQDNHNTSAKVIRAVYKAAKWLDQPANTPLATEILTRSQHLDLPDHAIDPALSGHITLRQGDGPKRVEPLVTFNTKSANFPWRSQAAWIATRLAQWHELDLDAACEAAAACFRSDLYRAALSPLGVDLPGASEKIEGALEHETLVASSRGQMILGPDQFFDGAKFDISTGTPRSF</sequence>
<dbReference type="PANTHER" id="PTHR30024:SF43">
    <property type="entry name" value="BLL4572 PROTEIN"/>
    <property type="match status" value="1"/>
</dbReference>